<dbReference type="AlphaFoldDB" id="M7MXZ1"/>
<feature type="transmembrane region" description="Helical" evidence="11">
    <location>
        <begin position="51"/>
        <end position="69"/>
    </location>
</feature>
<dbReference type="InterPro" id="IPR001478">
    <property type="entry name" value="PDZ"/>
</dbReference>
<dbReference type="InterPro" id="IPR041489">
    <property type="entry name" value="PDZ_6"/>
</dbReference>
<dbReference type="SUPFAM" id="SSF50156">
    <property type="entry name" value="PDZ domain-like"/>
    <property type="match status" value="2"/>
</dbReference>
<dbReference type="Proteomes" id="UP000011910">
    <property type="component" value="Unassembled WGS sequence"/>
</dbReference>
<evidence type="ECO:0000256" key="11">
    <source>
        <dbReference type="SAM" id="Phobius"/>
    </source>
</evidence>
<protein>
    <submittedName>
        <fullName evidence="13">Regulator of sigma E protease</fullName>
        <ecNumber evidence="13">3.4.24.-</ecNumber>
    </submittedName>
</protein>
<comment type="similarity">
    <text evidence="3">Belongs to the peptidase M50B family.</text>
</comment>
<sequence length="432" mass="48584">MEVLLLILGLVFLNVVYYGGKLFLALRWGLHHRHYFIGMGSKLFTISVGDTSYSFGFYIPLFGLSRIYAYESGQKTRSHSPWEFSSHPLWKRFAVSISGPLSLALAGILIFIVLAYQEKDAYVSQEEVNKWGISPSPLAAEAGFRQGDRVVLIDGKEYERYDALLHPKKEARYTILRAGSQQEIYLSEEMISRSKYGEVSYPFMSVRAPFRIEYVVPASIADSIGLTTGDQIMAVNDSLVTSFEDFKAALNGDIDGVIDLTVRREGVSQVILLSQVLLDEERKLGFSVAPMLVYTSREHSLPEATAKGFATSYRILASNLRGFGQLFAGEISTSPSNRELKGPIGISEIYGGEYQWKRFWTITAILAIWAAFMSILPLPSTPFWDLVPLGYEATTKRVFPLPRYQKMTKLGYYIVIGLMVWILIGDLIMLFL</sequence>
<dbReference type="RefSeq" id="WP_009196949.1">
    <property type="nucleotide sequence ID" value="NZ_AODQ01000127.1"/>
</dbReference>
<evidence type="ECO:0000256" key="1">
    <source>
        <dbReference type="ARBA" id="ARBA00001947"/>
    </source>
</evidence>
<evidence type="ECO:0000256" key="3">
    <source>
        <dbReference type="ARBA" id="ARBA00007931"/>
    </source>
</evidence>
<dbReference type="InterPro" id="IPR036034">
    <property type="entry name" value="PDZ_sf"/>
</dbReference>
<dbReference type="OrthoDB" id="979679at2"/>
<dbReference type="EMBL" id="AODQ01000127">
    <property type="protein sequence ID" value="EMR01298.1"/>
    <property type="molecule type" value="Genomic_DNA"/>
</dbReference>
<evidence type="ECO:0000313" key="14">
    <source>
        <dbReference type="Proteomes" id="UP000011910"/>
    </source>
</evidence>
<feature type="transmembrane region" description="Helical" evidence="11">
    <location>
        <begin position="89"/>
        <end position="116"/>
    </location>
</feature>
<proteinExistence type="inferred from homology"/>
<keyword evidence="7" id="KW-0862">Zinc</keyword>
<name>M7MXZ1_9BACT</name>
<dbReference type="GO" id="GO:0016020">
    <property type="term" value="C:membrane"/>
    <property type="evidence" value="ECO:0007669"/>
    <property type="project" value="UniProtKB-SubCell"/>
</dbReference>
<keyword evidence="8 11" id="KW-1133">Transmembrane helix</keyword>
<dbReference type="GO" id="GO:0004222">
    <property type="term" value="F:metalloendopeptidase activity"/>
    <property type="evidence" value="ECO:0007669"/>
    <property type="project" value="InterPro"/>
</dbReference>
<organism evidence="13 14">
    <name type="scientific">Cesiribacter andamanensis AMV16</name>
    <dbReference type="NCBI Taxonomy" id="1279009"/>
    <lineage>
        <taxon>Bacteria</taxon>
        <taxon>Pseudomonadati</taxon>
        <taxon>Bacteroidota</taxon>
        <taxon>Cytophagia</taxon>
        <taxon>Cytophagales</taxon>
        <taxon>Cesiribacteraceae</taxon>
        <taxon>Cesiribacter</taxon>
    </lineage>
</organism>
<evidence type="ECO:0000256" key="4">
    <source>
        <dbReference type="ARBA" id="ARBA00022670"/>
    </source>
</evidence>
<dbReference type="GO" id="GO:0006508">
    <property type="term" value="P:proteolysis"/>
    <property type="evidence" value="ECO:0007669"/>
    <property type="project" value="UniProtKB-KW"/>
</dbReference>
<accession>M7MXZ1</accession>
<dbReference type="InterPro" id="IPR004387">
    <property type="entry name" value="Pept_M50_Zn"/>
</dbReference>
<dbReference type="InterPro" id="IPR008915">
    <property type="entry name" value="Peptidase_M50"/>
</dbReference>
<evidence type="ECO:0000256" key="8">
    <source>
        <dbReference type="ARBA" id="ARBA00022989"/>
    </source>
</evidence>
<dbReference type="SMART" id="SM00228">
    <property type="entry name" value="PDZ"/>
    <property type="match status" value="2"/>
</dbReference>
<keyword evidence="5 11" id="KW-0812">Transmembrane</keyword>
<evidence type="ECO:0000256" key="5">
    <source>
        <dbReference type="ARBA" id="ARBA00022692"/>
    </source>
</evidence>
<feature type="domain" description="PDZ" evidence="12">
    <location>
        <begin position="107"/>
        <end position="179"/>
    </location>
</feature>
<dbReference type="PANTHER" id="PTHR42837">
    <property type="entry name" value="REGULATOR OF SIGMA-E PROTEASE RSEP"/>
    <property type="match status" value="1"/>
</dbReference>
<dbReference type="PANTHER" id="PTHR42837:SF2">
    <property type="entry name" value="MEMBRANE METALLOPROTEASE ARASP2, CHLOROPLASTIC-RELATED"/>
    <property type="match status" value="1"/>
</dbReference>
<feature type="transmembrane region" description="Helical" evidence="11">
    <location>
        <begin position="410"/>
        <end position="431"/>
    </location>
</feature>
<evidence type="ECO:0000256" key="6">
    <source>
        <dbReference type="ARBA" id="ARBA00022801"/>
    </source>
</evidence>
<evidence type="ECO:0000313" key="13">
    <source>
        <dbReference type="EMBL" id="EMR01298.1"/>
    </source>
</evidence>
<dbReference type="eggNOG" id="COG0750">
    <property type="taxonomic scope" value="Bacteria"/>
</dbReference>
<feature type="transmembrane region" description="Helical" evidence="11">
    <location>
        <begin position="359"/>
        <end position="378"/>
    </location>
</feature>
<comment type="subcellular location">
    <subcellularLocation>
        <location evidence="2">Membrane</location>
        <topology evidence="2">Multi-pass membrane protein</topology>
    </subcellularLocation>
</comment>
<comment type="cofactor">
    <cofactor evidence="1">
        <name>Zn(2+)</name>
        <dbReference type="ChEBI" id="CHEBI:29105"/>
    </cofactor>
</comment>
<evidence type="ECO:0000256" key="10">
    <source>
        <dbReference type="ARBA" id="ARBA00023136"/>
    </source>
</evidence>
<evidence type="ECO:0000256" key="9">
    <source>
        <dbReference type="ARBA" id="ARBA00023049"/>
    </source>
</evidence>
<dbReference type="Gene3D" id="2.30.42.10">
    <property type="match status" value="1"/>
</dbReference>
<dbReference type="STRING" id="1279009.ADICEAN_03568"/>
<keyword evidence="6 13" id="KW-0378">Hydrolase</keyword>
<evidence type="ECO:0000259" key="12">
    <source>
        <dbReference type="SMART" id="SM00228"/>
    </source>
</evidence>
<dbReference type="EC" id="3.4.24.-" evidence="13"/>
<keyword evidence="10 11" id="KW-0472">Membrane</keyword>
<comment type="caution">
    <text evidence="13">The sequence shown here is derived from an EMBL/GenBank/DDBJ whole genome shotgun (WGS) entry which is preliminary data.</text>
</comment>
<gene>
    <name evidence="13" type="primary">rseP_2</name>
    <name evidence="13" type="ORF">ADICEAN_03568</name>
</gene>
<keyword evidence="9" id="KW-0482">Metalloprotease</keyword>
<feature type="transmembrane region" description="Helical" evidence="11">
    <location>
        <begin position="6"/>
        <end position="30"/>
    </location>
</feature>
<reference evidence="13 14" key="1">
    <citation type="journal article" date="2013" name="Genome Announc.">
        <title>Draft Genome Sequence of Cesiribacter andamanensis Strain AMV16T, Isolated from a Soil Sample from a Mud Volcano in the Andaman Islands, India.</title>
        <authorList>
            <person name="Shivaji S."/>
            <person name="Ara S."/>
            <person name="Begum Z."/>
            <person name="Srinivas T.N."/>
            <person name="Singh A."/>
            <person name="Kumar Pinnaka A."/>
        </authorList>
    </citation>
    <scope>NUCLEOTIDE SEQUENCE [LARGE SCALE GENOMIC DNA]</scope>
    <source>
        <strain evidence="13 14">AMV16</strain>
    </source>
</reference>
<evidence type="ECO:0000256" key="7">
    <source>
        <dbReference type="ARBA" id="ARBA00022833"/>
    </source>
</evidence>
<feature type="domain" description="PDZ" evidence="12">
    <location>
        <begin position="199"/>
        <end position="266"/>
    </location>
</feature>
<keyword evidence="14" id="KW-1185">Reference proteome</keyword>
<dbReference type="Pfam" id="PF17820">
    <property type="entry name" value="PDZ_6"/>
    <property type="match status" value="1"/>
</dbReference>
<dbReference type="Pfam" id="PF02163">
    <property type="entry name" value="Peptidase_M50"/>
    <property type="match status" value="1"/>
</dbReference>
<evidence type="ECO:0000256" key="2">
    <source>
        <dbReference type="ARBA" id="ARBA00004141"/>
    </source>
</evidence>
<keyword evidence="4 13" id="KW-0645">Protease</keyword>